<dbReference type="InterPro" id="IPR014756">
    <property type="entry name" value="Ig_E-set"/>
</dbReference>
<dbReference type="GO" id="GO:0001664">
    <property type="term" value="F:G protein-coupled receptor binding"/>
    <property type="evidence" value="ECO:0000318"/>
    <property type="project" value="GO_Central"/>
</dbReference>
<dbReference type="AlphaFoldDB" id="E9HDG0"/>
<dbReference type="GO" id="GO:0007600">
    <property type="term" value="P:sensory perception"/>
    <property type="evidence" value="ECO:0000318"/>
    <property type="project" value="GO_Central"/>
</dbReference>
<dbReference type="HOGENOM" id="CLU_033484_1_1_1"/>
<accession>E9HDG0</accession>
<dbReference type="Gene3D" id="2.60.40.840">
    <property type="match status" value="1"/>
</dbReference>
<dbReference type="PRINTS" id="PR00309">
    <property type="entry name" value="ARRESTIN"/>
</dbReference>
<dbReference type="SUPFAM" id="SSF81296">
    <property type="entry name" value="E set domains"/>
    <property type="match status" value="2"/>
</dbReference>
<dbReference type="STRING" id="6669.E9HDG0"/>
<evidence type="ECO:0000259" key="2">
    <source>
        <dbReference type="SMART" id="SM01017"/>
    </source>
</evidence>
<evidence type="ECO:0000256" key="1">
    <source>
        <dbReference type="ARBA" id="ARBA00005298"/>
    </source>
</evidence>
<dbReference type="InParanoid" id="E9HDG0"/>
<organism evidence="3 4">
    <name type="scientific">Daphnia pulex</name>
    <name type="common">Water flea</name>
    <dbReference type="NCBI Taxonomy" id="6669"/>
    <lineage>
        <taxon>Eukaryota</taxon>
        <taxon>Metazoa</taxon>
        <taxon>Ecdysozoa</taxon>
        <taxon>Arthropoda</taxon>
        <taxon>Crustacea</taxon>
        <taxon>Branchiopoda</taxon>
        <taxon>Diplostraca</taxon>
        <taxon>Cladocera</taxon>
        <taxon>Anomopoda</taxon>
        <taxon>Daphniidae</taxon>
        <taxon>Daphnia</taxon>
    </lineage>
</organism>
<dbReference type="Pfam" id="PF02752">
    <property type="entry name" value="Arrestin_C"/>
    <property type="match status" value="1"/>
</dbReference>
<dbReference type="GO" id="GO:0007165">
    <property type="term" value="P:signal transduction"/>
    <property type="evidence" value="ECO:0007669"/>
    <property type="project" value="InterPro"/>
</dbReference>
<gene>
    <name evidence="3" type="ORF">DAPPUDRAFT_300546</name>
</gene>
<feature type="domain" description="Arrestin C-terminal-like" evidence="2">
    <location>
        <begin position="196"/>
        <end position="362"/>
    </location>
</feature>
<comment type="similarity">
    <text evidence="1">Belongs to the arrestin family.</text>
</comment>
<dbReference type="SMART" id="SM01017">
    <property type="entry name" value="Arrestin_C"/>
    <property type="match status" value="1"/>
</dbReference>
<name>E9HDG0_DAPPU</name>
<dbReference type="InterPro" id="IPR000698">
    <property type="entry name" value="Arrestin"/>
</dbReference>
<dbReference type="Gene3D" id="2.60.40.640">
    <property type="match status" value="1"/>
</dbReference>
<dbReference type="Proteomes" id="UP000000305">
    <property type="component" value="Unassembled WGS sequence"/>
</dbReference>
<dbReference type="PhylomeDB" id="E9HDG0"/>
<proteinExistence type="inferred from homology"/>
<evidence type="ECO:0000313" key="4">
    <source>
        <dbReference type="Proteomes" id="UP000000305"/>
    </source>
</evidence>
<dbReference type="InterPro" id="IPR011022">
    <property type="entry name" value="Arrestin_C-like"/>
</dbReference>
<dbReference type="InterPro" id="IPR011021">
    <property type="entry name" value="Arrestin-like_N"/>
</dbReference>
<dbReference type="InterPro" id="IPR014753">
    <property type="entry name" value="Arrestin_N"/>
</dbReference>
<dbReference type="KEGG" id="dpx:DAPPUDRAFT_300546"/>
<dbReference type="Pfam" id="PF00339">
    <property type="entry name" value="Arrestin_N"/>
    <property type="match status" value="1"/>
</dbReference>
<dbReference type="InterPro" id="IPR014752">
    <property type="entry name" value="Arrestin-like_C"/>
</dbReference>
<dbReference type="EMBL" id="GL732623">
    <property type="protein sequence ID" value="EFX70254.1"/>
    <property type="molecule type" value="Genomic_DNA"/>
</dbReference>
<dbReference type="PANTHER" id="PTHR11792:SF16">
    <property type="entry name" value="PHOSRESTIN-2"/>
    <property type="match status" value="1"/>
</dbReference>
<dbReference type="OrthoDB" id="6330909at2759"/>
<reference evidence="3 4" key="1">
    <citation type="journal article" date="2011" name="Science">
        <title>The ecoresponsive genome of Daphnia pulex.</title>
        <authorList>
            <person name="Colbourne J.K."/>
            <person name="Pfrender M.E."/>
            <person name="Gilbert D."/>
            <person name="Thomas W.K."/>
            <person name="Tucker A."/>
            <person name="Oakley T.H."/>
            <person name="Tokishita S."/>
            <person name="Aerts A."/>
            <person name="Arnold G.J."/>
            <person name="Basu M.K."/>
            <person name="Bauer D.J."/>
            <person name="Caceres C.E."/>
            <person name="Carmel L."/>
            <person name="Casola C."/>
            <person name="Choi J.H."/>
            <person name="Detter J.C."/>
            <person name="Dong Q."/>
            <person name="Dusheyko S."/>
            <person name="Eads B.D."/>
            <person name="Frohlich T."/>
            <person name="Geiler-Samerotte K.A."/>
            <person name="Gerlach D."/>
            <person name="Hatcher P."/>
            <person name="Jogdeo S."/>
            <person name="Krijgsveld J."/>
            <person name="Kriventseva E.V."/>
            <person name="Kultz D."/>
            <person name="Laforsch C."/>
            <person name="Lindquist E."/>
            <person name="Lopez J."/>
            <person name="Manak J.R."/>
            <person name="Muller J."/>
            <person name="Pangilinan J."/>
            <person name="Patwardhan R.P."/>
            <person name="Pitluck S."/>
            <person name="Pritham E.J."/>
            <person name="Rechtsteiner A."/>
            <person name="Rho M."/>
            <person name="Rogozin I.B."/>
            <person name="Sakarya O."/>
            <person name="Salamov A."/>
            <person name="Schaack S."/>
            <person name="Shapiro H."/>
            <person name="Shiga Y."/>
            <person name="Skalitzky C."/>
            <person name="Smith Z."/>
            <person name="Souvorov A."/>
            <person name="Sung W."/>
            <person name="Tang Z."/>
            <person name="Tsuchiya D."/>
            <person name="Tu H."/>
            <person name="Vos H."/>
            <person name="Wang M."/>
            <person name="Wolf Y.I."/>
            <person name="Yamagata H."/>
            <person name="Yamada T."/>
            <person name="Ye Y."/>
            <person name="Shaw J.R."/>
            <person name="Andrews J."/>
            <person name="Crease T.J."/>
            <person name="Tang H."/>
            <person name="Lucas S.M."/>
            <person name="Robertson H.M."/>
            <person name="Bork P."/>
            <person name="Koonin E.V."/>
            <person name="Zdobnov E.M."/>
            <person name="Grigoriev I.V."/>
            <person name="Lynch M."/>
            <person name="Boore J.L."/>
        </authorList>
    </citation>
    <scope>NUCLEOTIDE SEQUENCE [LARGE SCALE GENOMIC DNA]</scope>
</reference>
<dbReference type="GO" id="GO:0002031">
    <property type="term" value="P:G protein-coupled receptor internalization"/>
    <property type="evidence" value="ECO:0000318"/>
    <property type="project" value="GO_Central"/>
</dbReference>
<dbReference type="PANTHER" id="PTHR11792">
    <property type="entry name" value="ARRESTIN"/>
    <property type="match status" value="1"/>
</dbReference>
<dbReference type="GO" id="GO:0005737">
    <property type="term" value="C:cytoplasm"/>
    <property type="evidence" value="ECO:0000318"/>
    <property type="project" value="GO_Central"/>
</dbReference>
<dbReference type="eggNOG" id="KOG3865">
    <property type="taxonomic scope" value="Eukaryota"/>
</dbReference>
<evidence type="ECO:0000313" key="3">
    <source>
        <dbReference type="EMBL" id="EFX70254.1"/>
    </source>
</evidence>
<sequence length="392" mass="43606">MSVTVDSVFTKMTPNGKISLFMPQREFVDNLSWIQPIDGAIVVDREYIHPERSIAVQLVSAVRYGRQDDEVMGLNLSKEICLANVIVNKVAPPEHLTQMQQNLVRLHGDACFPFHFDWPRGIGPSLTIQQPEALKGEPCGIRHFIEVFCLYRGSFQPHKRSSIHFNVDMIQKYGSAEKSAMWIPPATTVSRPLLLALGRVDMEVCLEKTSVADGEPLIINVSIVNQSNRNIRGMKISLTQFYKLSFSEGKRKMPVNSTEINTGFPIAPGGTLNQTVMLVPRVPSATAGSKQVGLAVRRCMRSKTFQLAPSTLFAESGHSDIFGFIISYRVRVKLVVSQTPLNSNVMAEVPVFIVAKRDSEHFSHHVTDIEKCTDDTSGTVTFRNRSAAFAKS</sequence>
<protein>
    <recommendedName>
        <fullName evidence="2">Arrestin C-terminal-like domain-containing protein</fullName>
    </recommendedName>
</protein>
<keyword evidence="4" id="KW-1185">Reference proteome</keyword>